<dbReference type="Pfam" id="PF03833">
    <property type="entry name" value="PolC_DP2_N"/>
    <property type="match status" value="1"/>
</dbReference>
<dbReference type="NCBIfam" id="NF003103">
    <property type="entry name" value="PRK04023.1"/>
    <property type="match status" value="1"/>
</dbReference>
<comment type="function">
    <text evidence="12">Possesses two activities: a DNA synthesis (polymerase) and an exonucleolytic activity that degrades single-stranded DNA in the 3'- to 5'-direction. Has a template-primer preference which is characteristic of a replicative DNA polymerase.</text>
</comment>
<comment type="catalytic activity">
    <reaction evidence="14">
        <text>DNA(n) + a 2'-deoxyribonucleoside 5'-triphosphate = DNA(n+1) + diphosphate</text>
        <dbReference type="Rhea" id="RHEA:22508"/>
        <dbReference type="Rhea" id="RHEA-COMP:17339"/>
        <dbReference type="Rhea" id="RHEA-COMP:17340"/>
        <dbReference type="ChEBI" id="CHEBI:33019"/>
        <dbReference type="ChEBI" id="CHEBI:61560"/>
        <dbReference type="ChEBI" id="CHEBI:173112"/>
        <dbReference type="EC" id="2.7.7.7"/>
    </reaction>
</comment>
<keyword evidence="5" id="KW-0235">DNA replication</keyword>
<feature type="region of interest" description="Disordered" evidence="15">
    <location>
        <begin position="567"/>
        <end position="587"/>
    </location>
</feature>
<keyword evidence="10" id="KW-0238">DNA-binding</keyword>
<dbReference type="GO" id="GO:0003677">
    <property type="term" value="F:DNA binding"/>
    <property type="evidence" value="ECO:0007669"/>
    <property type="project" value="UniProtKB-KW"/>
</dbReference>
<gene>
    <name evidence="19" type="ORF">SDC9_34980</name>
</gene>
<proteinExistence type="inferred from homology"/>
<evidence type="ECO:0000259" key="18">
    <source>
        <dbReference type="Pfam" id="PF24846"/>
    </source>
</evidence>
<feature type="domain" description="DNA polymerase II large subunit DP2 catalytic" evidence="18">
    <location>
        <begin position="718"/>
        <end position="1014"/>
    </location>
</feature>
<evidence type="ECO:0000256" key="2">
    <source>
        <dbReference type="ARBA" id="ARBA00011315"/>
    </source>
</evidence>
<evidence type="ECO:0000313" key="19">
    <source>
        <dbReference type="EMBL" id="MPL88950.1"/>
    </source>
</evidence>
<keyword evidence="4" id="KW-0548">Nucleotidyltransferase</keyword>
<keyword evidence="7" id="KW-0378">Hydrolase</keyword>
<evidence type="ECO:0000256" key="5">
    <source>
        <dbReference type="ARBA" id="ARBA00022705"/>
    </source>
</evidence>
<keyword evidence="11" id="KW-0511">Multifunctional enzyme</keyword>
<evidence type="ECO:0000259" key="16">
    <source>
        <dbReference type="Pfam" id="PF03833"/>
    </source>
</evidence>
<evidence type="ECO:0000256" key="3">
    <source>
        <dbReference type="ARBA" id="ARBA00022679"/>
    </source>
</evidence>
<dbReference type="NCBIfam" id="TIGR00354">
    <property type="entry name" value="polC"/>
    <property type="match status" value="1"/>
</dbReference>
<comment type="caution">
    <text evidence="19">The sequence shown here is derived from an EMBL/GenBank/DDBJ whole genome shotgun (WGS) entry which is preliminary data.</text>
</comment>
<evidence type="ECO:0000256" key="9">
    <source>
        <dbReference type="ARBA" id="ARBA00022932"/>
    </source>
</evidence>
<accession>A0A644VCE8</accession>
<evidence type="ECO:0000256" key="8">
    <source>
        <dbReference type="ARBA" id="ARBA00022839"/>
    </source>
</evidence>
<evidence type="ECO:0000256" key="7">
    <source>
        <dbReference type="ARBA" id="ARBA00022801"/>
    </source>
</evidence>
<dbReference type="GO" id="GO:0004527">
    <property type="term" value="F:exonuclease activity"/>
    <property type="evidence" value="ECO:0007669"/>
    <property type="project" value="UniProtKB-KW"/>
</dbReference>
<evidence type="ECO:0000256" key="11">
    <source>
        <dbReference type="ARBA" id="ARBA00023268"/>
    </source>
</evidence>
<evidence type="ECO:0000256" key="15">
    <source>
        <dbReference type="SAM" id="MobiDB-lite"/>
    </source>
</evidence>
<dbReference type="GO" id="GO:0006260">
    <property type="term" value="P:DNA replication"/>
    <property type="evidence" value="ECO:0007669"/>
    <property type="project" value="UniProtKB-KW"/>
</dbReference>
<dbReference type="HAMAP" id="MF_00324">
    <property type="entry name" value="DNApol_II_L_arch"/>
    <property type="match status" value="1"/>
</dbReference>
<keyword evidence="3" id="KW-0808">Transferase</keyword>
<feature type="domain" description="DNA polymerase II large subunit DP2 N-terminal" evidence="16">
    <location>
        <begin position="13"/>
        <end position="280"/>
    </location>
</feature>
<keyword evidence="9" id="KW-0239">DNA-directed DNA polymerase</keyword>
<evidence type="ECO:0000256" key="4">
    <source>
        <dbReference type="ARBA" id="ARBA00022695"/>
    </source>
</evidence>
<sequence length="1141" mass="126407">MAELVTSPEYRAYLDGLIAGLDRAMEIANAAKSAGIDPRPYVEIPIASDLAGRVEALLGYKGVAEKIRYLEDHMSREEAALKIGDAFVAKEFGESSREDILDHAIRTSMALLTEGVVAAPTEGIGKVAVRRNDDGTEYLSIYYAGPIRSAGGTAQALSVLVGDYVRRLLGIDRYKPREEEIERYVEEIKQYNNIQSMQYLPKDDDIRMIIRHCPVCIDGEPTEQEEISGYRNLERVETNVVRGGMGLVIAEGIGLKAPKIQKNVAKMNLDGWEWLEELISGNTPAQEEEEEPGVHPKDKYMRDMLAGRPAFSYPMRKGGFRFRLGRCRNTGLATCGFNPATLHILDDYLAVGTQMKVERPGKACGVVPCTEIEGPTVRLTTGEVRRIDTLAEANEVYDKVEFILDIGEILISFGEFMENNHVLMPPSYCEEWWLQEGGPRHPKNEAEALQFASEGAYLHPDYTWFWDDCTEDQLIFLAEKTAETGSMKDGVLYIREDPAVKKVLEELLVPHTAEAGSYVLRTPLAFIRGLGLTDTLAKGPGWQSLPPFTNGLSLVMHLSGLKMRSKAGTRVGGRMGRPGKSAPRKMKPPVHVLFPIGEAGGMKRSIDSASKICSADSEENFAGTSVTAGQVEGLVQIQTGERRCPKCGGVTFKSRCPDCGTHTEAVYRCPHCNQEGEPGQDSCPRCGANLVCSKESIVSISQEYAAALKNVGMSPSSAPELKGVRGLISRERVVEPMEKGLLRAKNTIFVFRDGTIRYDMIDLPLTHFRPAEVGVSVEKLRSIGYNKDMHGAELTDVSQLLELHPQDIMVSVDCGEYMVRVAAYVDELLEKVYGQEAFYRVETPEDLVGHLVMGLAPHTSAGVLARIVGFTKAKAGYAHPYYHAAKRRNCDGDEDCVMLLMDGLLNFSRSFLPSTRGGTMDAPLVLTTTLNPKEVDKETLNVDVMSRYPLEVYIACLTYRPPKEVGKFVDYVEKRVETPGQFEGFSFTHDTTDISEGPIDTMYTNPILKGTADKIKAELGLADRIRAVDTNDLAERIINSHLMPDMIGNLRSFSKQAFRCPKCKTSYRRIPVSGKCNKCGGPVKATMHKGNVTKYLEISKYMAEHYTLSAYTNQRIQVTEMNINSTFGVEEKTQMDLSDFF</sequence>
<evidence type="ECO:0000259" key="17">
    <source>
        <dbReference type="Pfam" id="PF24844"/>
    </source>
</evidence>
<dbReference type="PANTHER" id="PTHR42210:SF1">
    <property type="entry name" value="DNA POLYMERASE II LARGE SUBUNIT"/>
    <property type="match status" value="1"/>
</dbReference>
<evidence type="ECO:0000256" key="1">
    <source>
        <dbReference type="ARBA" id="ARBA00011053"/>
    </source>
</evidence>
<reference evidence="19" key="1">
    <citation type="submission" date="2019-08" db="EMBL/GenBank/DDBJ databases">
        <authorList>
            <person name="Kucharzyk K."/>
            <person name="Murdoch R.W."/>
            <person name="Higgins S."/>
            <person name="Loffler F."/>
        </authorList>
    </citation>
    <scope>NUCLEOTIDE SEQUENCE</scope>
</reference>
<keyword evidence="6" id="KW-0540">Nuclease</keyword>
<dbReference type="Pfam" id="PF24846">
    <property type="entry name" value="PolC_DP2_cat"/>
    <property type="match status" value="1"/>
</dbReference>
<evidence type="ECO:0000256" key="13">
    <source>
        <dbReference type="ARBA" id="ARBA00026137"/>
    </source>
</evidence>
<dbReference type="Pfam" id="PF24844">
    <property type="entry name" value="PolC_DP2_central"/>
    <property type="match status" value="1"/>
</dbReference>
<dbReference type="EMBL" id="VSSQ01000269">
    <property type="protein sequence ID" value="MPL88950.1"/>
    <property type="molecule type" value="Genomic_DNA"/>
</dbReference>
<comment type="similarity">
    <text evidence="1">Belongs to the archaeal DNA polymerase II family.</text>
</comment>
<dbReference type="GO" id="GO:0003887">
    <property type="term" value="F:DNA-directed DNA polymerase activity"/>
    <property type="evidence" value="ECO:0007669"/>
    <property type="project" value="UniProtKB-KW"/>
</dbReference>
<evidence type="ECO:0000256" key="6">
    <source>
        <dbReference type="ARBA" id="ARBA00022722"/>
    </source>
</evidence>
<dbReference type="InterPro" id="IPR004475">
    <property type="entry name" value="PolC_DP2"/>
</dbReference>
<dbReference type="InterPro" id="IPR056172">
    <property type="entry name" value="PolC_DP2_cat_dom"/>
</dbReference>
<comment type="subunit">
    <text evidence="2">Heterodimer of a large subunit and a small subunit.</text>
</comment>
<name>A0A644VCE8_9ZZZZ</name>
<protein>
    <recommendedName>
        <fullName evidence="13">DNA polymerase II large subunit</fullName>
    </recommendedName>
</protein>
<evidence type="ECO:0000256" key="10">
    <source>
        <dbReference type="ARBA" id="ARBA00023125"/>
    </source>
</evidence>
<evidence type="ECO:0000256" key="14">
    <source>
        <dbReference type="ARBA" id="ARBA00049244"/>
    </source>
</evidence>
<dbReference type="PANTHER" id="PTHR42210">
    <property type="entry name" value="DNA POLYMERASE II LARGE SUBUNIT"/>
    <property type="match status" value="1"/>
</dbReference>
<feature type="domain" description="DNA polymerase II large subunit DP2 central" evidence="17">
    <location>
        <begin position="287"/>
        <end position="675"/>
    </location>
</feature>
<dbReference type="InterPro" id="IPR016033">
    <property type="entry name" value="PolC_DP2_N"/>
</dbReference>
<keyword evidence="8" id="KW-0269">Exonuclease</keyword>
<organism evidence="19">
    <name type="scientific">bioreactor metagenome</name>
    <dbReference type="NCBI Taxonomy" id="1076179"/>
    <lineage>
        <taxon>unclassified sequences</taxon>
        <taxon>metagenomes</taxon>
        <taxon>ecological metagenomes</taxon>
    </lineage>
</organism>
<dbReference type="InterPro" id="IPR056171">
    <property type="entry name" value="PolC_DP2_central_dom"/>
</dbReference>
<dbReference type="AlphaFoldDB" id="A0A644VCE8"/>
<dbReference type="PIRSF" id="PIRSF016275">
    <property type="entry name" value="PolC_DP2"/>
    <property type="match status" value="1"/>
</dbReference>
<evidence type="ECO:0000256" key="12">
    <source>
        <dbReference type="ARBA" id="ARBA00025068"/>
    </source>
</evidence>